<evidence type="ECO:0000313" key="2">
    <source>
        <dbReference type="EMBL" id="KNB53227.1"/>
    </source>
</evidence>
<dbReference type="EMBL" id="LFXA01000003">
    <property type="protein sequence ID" value="KNB53227.1"/>
    <property type="molecule type" value="Genomic_DNA"/>
</dbReference>
<name>A0A0K9XKP8_9ACTN</name>
<sequence>MERTIQKKLPVGGGSWVTVDVYGEPGAPGLVVVPGALSDAHAWRHVATALDAWPSVAVVNRRGRAPSGPLTDAYSLRTEVEDLGVVLDGFADTEALLGWSYGGLIALLAADVRPLRHVVAYEPVMRPFAAHVLPDLKAAEEAGDWDVTVETVHRRIAGADAAHVDALRADPQAWETMRRLSRPAHAELAALNAALPPDGTARRAGRVDLIVGELNRGKAPYGTTFEDVRRRTPGAGVHVLPGQGHMAHAEAPAELARLLNGLAVAAR</sequence>
<organism evidence="2 3">
    <name type="scientific">Streptomyces caatingaensis</name>
    <dbReference type="NCBI Taxonomy" id="1678637"/>
    <lineage>
        <taxon>Bacteria</taxon>
        <taxon>Bacillati</taxon>
        <taxon>Actinomycetota</taxon>
        <taxon>Actinomycetes</taxon>
        <taxon>Kitasatosporales</taxon>
        <taxon>Streptomycetaceae</taxon>
        <taxon>Streptomyces</taxon>
    </lineage>
</organism>
<evidence type="ECO:0000313" key="3">
    <source>
        <dbReference type="Proteomes" id="UP000037288"/>
    </source>
</evidence>
<dbReference type="AlphaFoldDB" id="A0A0K9XKP8"/>
<dbReference type="Proteomes" id="UP000037288">
    <property type="component" value="Unassembled WGS sequence"/>
</dbReference>
<dbReference type="InterPro" id="IPR050266">
    <property type="entry name" value="AB_hydrolase_sf"/>
</dbReference>
<protein>
    <submittedName>
        <fullName evidence="2">Hydrolase</fullName>
    </submittedName>
</protein>
<dbReference type="STRING" id="1678637.AC230_07215"/>
<dbReference type="GO" id="GO:0016787">
    <property type="term" value="F:hydrolase activity"/>
    <property type="evidence" value="ECO:0007669"/>
    <property type="project" value="UniProtKB-KW"/>
</dbReference>
<dbReference type="Pfam" id="PF12697">
    <property type="entry name" value="Abhydrolase_6"/>
    <property type="match status" value="1"/>
</dbReference>
<dbReference type="Gene3D" id="3.40.50.1820">
    <property type="entry name" value="alpha/beta hydrolase"/>
    <property type="match status" value="1"/>
</dbReference>
<feature type="domain" description="AB hydrolase-1" evidence="1">
    <location>
        <begin position="30"/>
        <end position="257"/>
    </location>
</feature>
<keyword evidence="2" id="KW-0378">Hydrolase</keyword>
<dbReference type="InterPro" id="IPR000073">
    <property type="entry name" value="AB_hydrolase_1"/>
</dbReference>
<dbReference type="InterPro" id="IPR029058">
    <property type="entry name" value="AB_hydrolase_fold"/>
</dbReference>
<dbReference type="SUPFAM" id="SSF53474">
    <property type="entry name" value="alpha/beta-Hydrolases"/>
    <property type="match status" value="1"/>
</dbReference>
<dbReference type="GO" id="GO:0016020">
    <property type="term" value="C:membrane"/>
    <property type="evidence" value="ECO:0007669"/>
    <property type="project" value="TreeGrafter"/>
</dbReference>
<evidence type="ECO:0000259" key="1">
    <source>
        <dbReference type="Pfam" id="PF12697"/>
    </source>
</evidence>
<accession>A0A0K9XKP8</accession>
<gene>
    <name evidence="2" type="ORF">AC230_07215</name>
</gene>
<dbReference type="PANTHER" id="PTHR43798:SF33">
    <property type="entry name" value="HYDROLASE, PUTATIVE (AFU_ORTHOLOGUE AFUA_2G14860)-RELATED"/>
    <property type="match status" value="1"/>
</dbReference>
<comment type="caution">
    <text evidence="2">The sequence shown here is derived from an EMBL/GenBank/DDBJ whole genome shotgun (WGS) entry which is preliminary data.</text>
</comment>
<dbReference type="RefSeq" id="WP_049715205.1">
    <property type="nucleotide sequence ID" value="NZ_LFXA01000003.1"/>
</dbReference>
<dbReference type="PANTHER" id="PTHR43798">
    <property type="entry name" value="MONOACYLGLYCEROL LIPASE"/>
    <property type="match status" value="1"/>
</dbReference>
<reference evidence="3" key="1">
    <citation type="submission" date="2015-07" db="EMBL/GenBank/DDBJ databases">
        <title>Draft genome sequence of Streptomyces sp. CMAA 1322, a bacterium isolated from Caatinga biome, from dry forest semiarid of Brazil.</title>
        <authorList>
            <person name="Santos S.N."/>
            <person name="Gacesa R."/>
            <person name="Taketani R.G."/>
            <person name="Long P.F."/>
            <person name="Melo I.S."/>
        </authorList>
    </citation>
    <scope>NUCLEOTIDE SEQUENCE [LARGE SCALE GENOMIC DNA]</scope>
    <source>
        <strain evidence="3">CMAA 1322</strain>
    </source>
</reference>
<proteinExistence type="predicted"/>
<keyword evidence="3" id="KW-1185">Reference proteome</keyword>
<dbReference type="OrthoDB" id="27092at2"/>